<dbReference type="PANTHER" id="PTHR31876:SF26">
    <property type="entry name" value="PROTEIN LIKE COV 2"/>
    <property type="match status" value="1"/>
</dbReference>
<organism evidence="2 3">
    <name type="scientific">Ventosimonas gracilis</name>
    <dbReference type="NCBI Taxonomy" id="1680762"/>
    <lineage>
        <taxon>Bacteria</taxon>
        <taxon>Pseudomonadati</taxon>
        <taxon>Pseudomonadota</taxon>
        <taxon>Gammaproteobacteria</taxon>
        <taxon>Pseudomonadales</taxon>
        <taxon>Ventosimonadaceae</taxon>
        <taxon>Ventosimonas</taxon>
    </lineage>
</organism>
<keyword evidence="1" id="KW-1133">Transmembrane helix</keyword>
<evidence type="ECO:0000256" key="1">
    <source>
        <dbReference type="SAM" id="Phobius"/>
    </source>
</evidence>
<reference evidence="2 3" key="1">
    <citation type="submission" date="2016-02" db="EMBL/GenBank/DDBJ databases">
        <authorList>
            <person name="Wen L."/>
            <person name="He K."/>
            <person name="Yang H."/>
        </authorList>
    </citation>
    <scope>NUCLEOTIDE SEQUENCE [LARGE SCALE GENOMIC DNA]</scope>
    <source>
        <strain evidence="2 3">CV58</strain>
    </source>
</reference>
<proteinExistence type="predicted"/>
<feature type="transmembrane region" description="Helical" evidence="1">
    <location>
        <begin position="12"/>
        <end position="34"/>
    </location>
</feature>
<dbReference type="PANTHER" id="PTHR31876">
    <property type="entry name" value="COV-LIKE PROTEIN 1"/>
    <property type="match status" value="1"/>
</dbReference>
<keyword evidence="1" id="KW-0812">Transmembrane</keyword>
<protein>
    <recommendedName>
        <fullName evidence="4">DUF502 domain-containing protein</fullName>
    </recommendedName>
</protein>
<dbReference type="Proteomes" id="UP000072660">
    <property type="component" value="Unassembled WGS sequence"/>
</dbReference>
<keyword evidence="3" id="KW-1185">Reference proteome</keyword>
<dbReference type="RefSeq" id="WP_068391207.1">
    <property type="nucleotide sequence ID" value="NZ_LSZO01000172.1"/>
</dbReference>
<comment type="caution">
    <text evidence="2">The sequence shown here is derived from an EMBL/GenBank/DDBJ whole genome shotgun (WGS) entry which is preliminary data.</text>
</comment>
<dbReference type="Pfam" id="PF04367">
    <property type="entry name" value="DUF502"/>
    <property type="match status" value="1"/>
</dbReference>
<dbReference type="AlphaFoldDB" id="A0A139SR58"/>
<evidence type="ECO:0008006" key="4">
    <source>
        <dbReference type="Google" id="ProtNLM"/>
    </source>
</evidence>
<evidence type="ECO:0000313" key="3">
    <source>
        <dbReference type="Proteomes" id="UP000072660"/>
    </source>
</evidence>
<accession>A0A139SR58</accession>
<name>A0A139SR58_9GAMM</name>
<sequence length="225" mass="23812">MLKQSLKNLLATWLAGLLVVLPLALTLALLAWLVNLLAKLLGPATLLGQLFAVLGEPLTNNALLAYWLGTLLLIAAVYCLGFAVQRGLKAPLNKLINAVLGRIPVISKLYGLAERFVALVDKQEGAADISAMSPVWCFFGGKGAAALALLPNPKPIVIDGRDYYAVLIPTAPIPVGGGLLYVPTDWVKPADMGIDAFTSIYLSMGINPPQLPAQTDRAKTTSVDS</sequence>
<feature type="transmembrane region" description="Helical" evidence="1">
    <location>
        <begin position="64"/>
        <end position="84"/>
    </location>
</feature>
<keyword evidence="1" id="KW-0472">Membrane</keyword>
<dbReference type="InterPro" id="IPR007462">
    <property type="entry name" value="COV1-like"/>
</dbReference>
<evidence type="ECO:0000313" key="2">
    <source>
        <dbReference type="EMBL" id="KXU37066.1"/>
    </source>
</evidence>
<gene>
    <name evidence="2" type="ORF">AXE65_04130</name>
</gene>
<dbReference type="EMBL" id="LSZO01000172">
    <property type="protein sequence ID" value="KXU37066.1"/>
    <property type="molecule type" value="Genomic_DNA"/>
</dbReference>
<dbReference type="OrthoDB" id="5973229at2"/>